<protein>
    <submittedName>
        <fullName evidence="1">Uncharacterized protein</fullName>
    </submittedName>
</protein>
<proteinExistence type="predicted"/>
<gene>
    <name evidence="1" type="ORF">EVA_09443</name>
</gene>
<evidence type="ECO:0000313" key="1">
    <source>
        <dbReference type="EMBL" id="EJX02452.1"/>
    </source>
</evidence>
<name>J9G5E0_9ZZZZ</name>
<sequence length="68" mass="7855">MCDRNMYASRLFSVWTCSETNSQRRNRTEANQSTMRIHPLKIVNSAAGCLKVKVLTCSTERYKGRKNL</sequence>
<dbReference type="EMBL" id="AMCI01002543">
    <property type="protein sequence ID" value="EJX02452.1"/>
    <property type="molecule type" value="Genomic_DNA"/>
</dbReference>
<organism evidence="1">
    <name type="scientific">gut metagenome</name>
    <dbReference type="NCBI Taxonomy" id="749906"/>
    <lineage>
        <taxon>unclassified sequences</taxon>
        <taxon>metagenomes</taxon>
        <taxon>organismal metagenomes</taxon>
    </lineage>
</organism>
<reference evidence="1" key="1">
    <citation type="journal article" date="2012" name="PLoS ONE">
        <title>Gene sets for utilization of primary and secondary nutrition supplies in the distal gut of endangered iberian lynx.</title>
        <authorList>
            <person name="Alcaide M."/>
            <person name="Messina E."/>
            <person name="Richter M."/>
            <person name="Bargiela R."/>
            <person name="Peplies J."/>
            <person name="Huws S.A."/>
            <person name="Newbold C.J."/>
            <person name="Golyshin P.N."/>
            <person name="Simon M.A."/>
            <person name="Lopez G."/>
            <person name="Yakimov M.M."/>
            <person name="Ferrer M."/>
        </authorList>
    </citation>
    <scope>NUCLEOTIDE SEQUENCE</scope>
</reference>
<dbReference type="AlphaFoldDB" id="J9G5E0"/>
<comment type="caution">
    <text evidence="1">The sequence shown here is derived from an EMBL/GenBank/DDBJ whole genome shotgun (WGS) entry which is preliminary data.</text>
</comment>
<accession>J9G5E0</accession>